<dbReference type="PROSITE" id="PS50879">
    <property type="entry name" value="RNASE_H_1"/>
    <property type="match status" value="1"/>
</dbReference>
<dbReference type="InterPro" id="IPR044730">
    <property type="entry name" value="RNase_H-like_dom_plant"/>
</dbReference>
<dbReference type="InterPro" id="IPR026960">
    <property type="entry name" value="RVT-Znf"/>
</dbReference>
<dbReference type="Pfam" id="PF13456">
    <property type="entry name" value="RVT_3"/>
    <property type="match status" value="1"/>
</dbReference>
<proteinExistence type="predicted"/>
<accession>A0A8T1YLR2</accession>
<reference evidence="4 5" key="1">
    <citation type="submission" date="2020-12" db="EMBL/GenBank/DDBJ databases">
        <title>Concerted genomic and epigenomic changes stabilize Arabidopsis allopolyploids.</title>
        <authorList>
            <person name="Chen Z."/>
        </authorList>
    </citation>
    <scope>NUCLEOTIDE SEQUENCE [LARGE SCALE GENOMIC DNA]</scope>
    <source>
        <strain evidence="4">As9502</strain>
        <tissue evidence="4">Leaf</tissue>
    </source>
</reference>
<dbReference type="GO" id="GO:0003676">
    <property type="term" value="F:nucleic acid binding"/>
    <property type="evidence" value="ECO:0007669"/>
    <property type="project" value="InterPro"/>
</dbReference>
<comment type="caution">
    <text evidence="4">The sequence shown here is derived from an EMBL/GenBank/DDBJ whole genome shotgun (WGS) entry which is preliminary data.</text>
</comment>
<sequence>MSREGDSEKVDGGEQDATMIDIGERNRPPGDPPDGSTSWLRKVTGSSAGGRLVPESVIGAGFVSQRLQVEFPNGEDGEPVITIGEEVLEAMNSLWKQCMIVKVLGRNVSIAALTRKLREMWNPTGTMHVMDLPRQFFMIRFDLEEEYLTALTGGPWRVFGSYLMVKAWSPDFDPLRNDIVTTPVWVRLANIPVNFYHQTILMGIARGLGRPIRVDSTTLNFERARFARVCVEVNLSKPLKGTVMVNGERYYVSYEGLNTICSSCGLYGHLVHSCPSSVKETTVALPVSTETTVANVTRPTNDGFTEVRRRRRAPEAPVSKVVSEAGSSKTNLGRNLKEISENITISNKFGGLEIDTVSPELREAGIPNQANKENEYFLNKMRKGKSTAQVMEGVVTEGMGNKASGPRDGFQAKRAGSKPNKPIENNGPKNRIHKTQRPMRGLVFGPVSNEAELSESGKRLRVERSNVGRPGGIFGSKDDLTMVGNQPEQRSGVAQATSHLRAEDENSNREIVMHSDPPEGSLDGAKYSTDILAVFETHAGGDRAGRICHGLGFDNSFRVDADGQSGGLWLLWRSSVGVVDIVASSDQYIHAKVTNGTEILHLIAVYAAPTVSRRSGLWGQLSTVIQSVSEPLIIGGDFNTILRLDERTGGSGSLSPDSLSFGEWIHEMSLIDMGFKGKRYTWRRGRAATNYVAKRLDRVMCCPTARLLWQEAVVTHLPFLSSDHVPLYVQLQPESKGDPSRRPFRFEAAWLKHEGFKEMLLNSWNGEISTQEALAGLQIKLKKWNREVFGDIKKRKDQLMADIKGIQDRLDIAQTDALLRKEEELTKEFDLVLEQEELLWFQKSREKLIALGDRNTKYFHTSTIIRRRRNRIEMLKDDSGNWVSDSKQLEKLAVGYYKRLYSMDDVDLIVESLPKEGFVMLARDELVDLNKSFSATEVENAMLSMGSFKSPGPDGFNPGFYQQCWETVGPSVVRFVLAFFDSSILPAELNDALVVLIAKVGKPETITQFRPISLCNVLFKTITKAMVLRLKKVMPKLIGPAQSSFIPGRLSTDNIIIVQEAVHSMRRKKGRKGWMLLKLDLEKAYDRIRWDFLEDTLIAAMLPEKWIRWIMLCVTGPSMNVMWNGEKSETFKPSRGLRQGDPLSPYLFVLCMERLCHQIEMSTAKKDWKPISLSCGGPKLSHMCFADDLILFAEASVAQIRVIRRVLETFCTAFGQKVSLDKSKIFFSKNVHRDLARMISDESGIKSTLDLGKYLGMPILQKRINKDTFGGVLERVTSRLAGWKSRFLSLAGRITLTKAVLSSIPIHSMSTISLPSSLLDKLDKVSRSFLWGSTQEKRRHHLIAWDRVCSPKPEGGLGIKSARNMNKALLGKVGWRLLHDHDSLWARVLRHKYKVGTVQNRGWLVAKSNWSSTWRSVGIGLREVVLPGLSWVLGDGKEIRFWEDKWLSKRSLMDSALMEIPAGERSLCVRELWKNGTGWDLARITPFISQITKLQLMSVVLDNITGAIDRMSWSEQSDGSFTVKSAYAMLTRNELPRQNMERIFDRIWRIIAPERVRVFFWLVVQQAVMTNSERHRRHLCESSLCQVCNSGEETILHVLRDCPAMSGVWQRLVPPGRVHQFFAASLLEWVYGNLKSSEEQGDNEWATMFVMAAWWGWKWRCGDVFGMTGRWRDRVRFIKDLTKEVLAAHRSVQGSCNGPVREERMIAWSPPAESWIKLNTDGASRGNPGLATAGGVLRDGEGAWRGGFALNIGICSAPLAELWGVYYGLYIAWERGYRRVELEVDSEIVVGFLTTGISPSHPLSFLVRLCHGFISRDWIVRIAHVYREANRLADGLANYAFTLPLGFHLFNSRLDALNSIVLEDAIGSARLRNIPV</sequence>
<dbReference type="InterPro" id="IPR000477">
    <property type="entry name" value="RT_dom"/>
</dbReference>
<dbReference type="Pfam" id="PF13966">
    <property type="entry name" value="zf-RVT"/>
    <property type="match status" value="1"/>
</dbReference>
<dbReference type="OrthoDB" id="1100040at2759"/>
<dbReference type="GO" id="GO:0004523">
    <property type="term" value="F:RNA-DNA hybrid ribonuclease activity"/>
    <property type="evidence" value="ECO:0007669"/>
    <property type="project" value="InterPro"/>
</dbReference>
<dbReference type="InterPro" id="IPR002156">
    <property type="entry name" value="RNaseH_domain"/>
</dbReference>
<evidence type="ECO:0008006" key="6">
    <source>
        <dbReference type="Google" id="ProtNLM"/>
    </source>
</evidence>
<dbReference type="PROSITE" id="PS50878">
    <property type="entry name" value="RT_POL"/>
    <property type="match status" value="1"/>
</dbReference>
<protein>
    <recommendedName>
        <fullName evidence="6">Reverse transcriptase</fullName>
    </recommendedName>
</protein>
<dbReference type="InterPro" id="IPR005135">
    <property type="entry name" value="Endo/exonuclease/phosphatase"/>
</dbReference>
<keyword evidence="5" id="KW-1185">Reference proteome</keyword>
<organism evidence="4 5">
    <name type="scientific">Arabidopsis suecica</name>
    <name type="common">Swedish thale-cress</name>
    <name type="synonym">Cardaminopsis suecica</name>
    <dbReference type="NCBI Taxonomy" id="45249"/>
    <lineage>
        <taxon>Eukaryota</taxon>
        <taxon>Viridiplantae</taxon>
        <taxon>Streptophyta</taxon>
        <taxon>Embryophyta</taxon>
        <taxon>Tracheophyta</taxon>
        <taxon>Spermatophyta</taxon>
        <taxon>Magnoliopsida</taxon>
        <taxon>eudicotyledons</taxon>
        <taxon>Gunneridae</taxon>
        <taxon>Pentapetalae</taxon>
        <taxon>rosids</taxon>
        <taxon>malvids</taxon>
        <taxon>Brassicales</taxon>
        <taxon>Brassicaceae</taxon>
        <taxon>Camelineae</taxon>
        <taxon>Arabidopsis</taxon>
    </lineage>
</organism>
<dbReference type="EMBL" id="JAEFBJ010000012">
    <property type="protein sequence ID" value="KAG7546942.1"/>
    <property type="molecule type" value="Genomic_DNA"/>
</dbReference>
<evidence type="ECO:0000313" key="5">
    <source>
        <dbReference type="Proteomes" id="UP000694251"/>
    </source>
</evidence>
<feature type="region of interest" description="Disordered" evidence="1">
    <location>
        <begin position="1"/>
        <end position="39"/>
    </location>
</feature>
<feature type="compositionally biased region" description="Basic and acidic residues" evidence="1">
    <location>
        <begin position="1"/>
        <end position="12"/>
    </location>
</feature>
<name>A0A8T1YLR2_ARASU</name>
<evidence type="ECO:0000259" key="3">
    <source>
        <dbReference type="PROSITE" id="PS50879"/>
    </source>
</evidence>
<dbReference type="PANTHER" id="PTHR33116:SF78">
    <property type="entry name" value="OS12G0587133 PROTEIN"/>
    <property type="match status" value="1"/>
</dbReference>
<dbReference type="Proteomes" id="UP000694251">
    <property type="component" value="Chromosome 12"/>
</dbReference>
<gene>
    <name evidence="4" type="ORF">ISN44_As12g022370</name>
</gene>
<evidence type="ECO:0000256" key="1">
    <source>
        <dbReference type="SAM" id="MobiDB-lite"/>
    </source>
</evidence>
<evidence type="ECO:0000259" key="2">
    <source>
        <dbReference type="PROSITE" id="PS50878"/>
    </source>
</evidence>
<dbReference type="Pfam" id="PF03372">
    <property type="entry name" value="Exo_endo_phos"/>
    <property type="match status" value="1"/>
</dbReference>
<dbReference type="Pfam" id="PF00078">
    <property type="entry name" value="RVT_1"/>
    <property type="match status" value="1"/>
</dbReference>
<dbReference type="CDD" id="cd06222">
    <property type="entry name" value="RNase_H_like"/>
    <property type="match status" value="1"/>
</dbReference>
<feature type="domain" description="RNase H type-1" evidence="3">
    <location>
        <begin position="1712"/>
        <end position="1842"/>
    </location>
</feature>
<dbReference type="InterPro" id="IPR025558">
    <property type="entry name" value="DUF4283"/>
</dbReference>
<dbReference type="Pfam" id="PF14111">
    <property type="entry name" value="DUF4283"/>
    <property type="match status" value="1"/>
</dbReference>
<feature type="region of interest" description="Disordered" evidence="1">
    <location>
        <begin position="398"/>
        <end position="436"/>
    </location>
</feature>
<evidence type="ECO:0000313" key="4">
    <source>
        <dbReference type="EMBL" id="KAG7546942.1"/>
    </source>
</evidence>
<feature type="domain" description="Reverse transcriptase" evidence="2">
    <location>
        <begin position="978"/>
        <end position="1259"/>
    </location>
</feature>
<dbReference type="CDD" id="cd01650">
    <property type="entry name" value="RT_nLTR_like"/>
    <property type="match status" value="1"/>
</dbReference>
<dbReference type="PANTHER" id="PTHR33116">
    <property type="entry name" value="REVERSE TRANSCRIPTASE ZINC-BINDING DOMAIN-CONTAINING PROTEIN-RELATED-RELATED"/>
    <property type="match status" value="1"/>
</dbReference>